<accession>A0A062V5X4</accession>
<comment type="caution">
    <text evidence="3">The sequence shown here is derived from an EMBL/GenBank/DDBJ whole genome shotgun (WGS) entry which is preliminary data.</text>
</comment>
<dbReference type="PATRIC" id="fig|1280954.3.peg.3082"/>
<feature type="region of interest" description="Disordered" evidence="1">
    <location>
        <begin position="107"/>
        <end position="126"/>
    </location>
</feature>
<sequence length="305" mass="31483">MMRLISILLVIAGLAAAGLGGAALMERYFPKDAAPAITAAPQDIPLAEAPAPAPPPVQDETPPAASPAEPEASIESAPATDDDFNFQPMVEEGPADAAPMARAIRAEPSAGEEAAAPAPPEAVDIDDPNVTAAVSESFIDTLKTVPVAHETPASAEYKRAFDVTFAIDATGGDSAVDALPGRGVIEEGTALVSDRVEVRLSGAAFTIVPTSPPVQSLSPLTENTWRWSVTALSAGDHDLTFEIFAVDANEVVPLRTYRDTVTVKVSGLNRAIAFADQANPLFVLLGGLGSILAGVLGVARFVLKK</sequence>
<keyword evidence="2" id="KW-1133">Transmembrane helix</keyword>
<evidence type="ECO:0000313" key="3">
    <source>
        <dbReference type="EMBL" id="KCZ97396.1"/>
    </source>
</evidence>
<evidence type="ECO:0000256" key="1">
    <source>
        <dbReference type="SAM" id="MobiDB-lite"/>
    </source>
</evidence>
<reference evidence="3 4" key="1">
    <citation type="journal article" date="2014" name="Antonie Van Leeuwenhoek">
        <title>Hyphomonas beringensis sp. nov. and Hyphomonas chukchiensis sp. nov., isolated from surface seawater of the Bering Sea and Chukchi Sea.</title>
        <authorList>
            <person name="Li C."/>
            <person name="Lai Q."/>
            <person name="Li G."/>
            <person name="Dong C."/>
            <person name="Wang J."/>
            <person name="Liao Y."/>
            <person name="Shao Z."/>
        </authorList>
    </citation>
    <scope>NUCLEOTIDE SEQUENCE [LARGE SCALE GENOMIC DNA]</scope>
    <source>
        <strain evidence="3 4">PS728</strain>
    </source>
</reference>
<organism evidence="3 4">
    <name type="scientific">Hyphomonas polymorpha PS728</name>
    <dbReference type="NCBI Taxonomy" id="1280954"/>
    <lineage>
        <taxon>Bacteria</taxon>
        <taxon>Pseudomonadati</taxon>
        <taxon>Pseudomonadota</taxon>
        <taxon>Alphaproteobacteria</taxon>
        <taxon>Hyphomonadales</taxon>
        <taxon>Hyphomonadaceae</taxon>
        <taxon>Hyphomonas</taxon>
    </lineage>
</organism>
<keyword evidence="4" id="KW-1185">Reference proteome</keyword>
<feature type="compositionally biased region" description="Low complexity" evidence="1">
    <location>
        <begin position="58"/>
        <end position="79"/>
    </location>
</feature>
<feature type="region of interest" description="Disordered" evidence="1">
    <location>
        <begin position="46"/>
        <end position="91"/>
    </location>
</feature>
<dbReference type="eggNOG" id="ENOG5033AG3">
    <property type="taxonomic scope" value="Bacteria"/>
</dbReference>
<protein>
    <submittedName>
        <fullName evidence="3">Uncharacterized protein</fullName>
    </submittedName>
</protein>
<name>A0A062V5X4_9PROT</name>
<dbReference type="EMBL" id="ARYM01000020">
    <property type="protein sequence ID" value="KCZ97396.1"/>
    <property type="molecule type" value="Genomic_DNA"/>
</dbReference>
<feature type="compositionally biased region" description="Low complexity" evidence="1">
    <location>
        <begin position="107"/>
        <end position="116"/>
    </location>
</feature>
<dbReference type="AlphaFoldDB" id="A0A062V5X4"/>
<gene>
    <name evidence="3" type="ORF">HPO_15226</name>
</gene>
<dbReference type="Proteomes" id="UP000027100">
    <property type="component" value="Unassembled WGS sequence"/>
</dbReference>
<keyword evidence="2" id="KW-0472">Membrane</keyword>
<proteinExistence type="predicted"/>
<dbReference type="RefSeq" id="WP_035600567.1">
    <property type="nucleotide sequence ID" value="NZ_ARYM01000020.1"/>
</dbReference>
<keyword evidence="2" id="KW-0812">Transmembrane</keyword>
<evidence type="ECO:0000313" key="4">
    <source>
        <dbReference type="Proteomes" id="UP000027100"/>
    </source>
</evidence>
<dbReference type="OrthoDB" id="7619296at2"/>
<feature type="transmembrane region" description="Helical" evidence="2">
    <location>
        <begin position="281"/>
        <end position="303"/>
    </location>
</feature>
<evidence type="ECO:0000256" key="2">
    <source>
        <dbReference type="SAM" id="Phobius"/>
    </source>
</evidence>